<dbReference type="InterPro" id="IPR018980">
    <property type="entry name" value="FERM_PH-like_C"/>
</dbReference>
<dbReference type="GO" id="GO:0005856">
    <property type="term" value="C:cytoskeleton"/>
    <property type="evidence" value="ECO:0007669"/>
    <property type="project" value="TreeGrafter"/>
</dbReference>
<dbReference type="FunFam" id="2.30.29.30:FF:000002">
    <property type="entry name" value="Band 4.1-like protein 5 isoform 1"/>
    <property type="match status" value="1"/>
</dbReference>
<dbReference type="AlphaFoldDB" id="A0A8T2INM2"/>
<feature type="compositionally biased region" description="Polar residues" evidence="5">
    <location>
        <begin position="499"/>
        <end position="515"/>
    </location>
</feature>
<dbReference type="CDD" id="cd13186">
    <property type="entry name" value="FERM_C_NBL4_NBL5"/>
    <property type="match status" value="1"/>
</dbReference>
<keyword evidence="3" id="KW-0963">Cytoplasm</keyword>
<feature type="region of interest" description="Disordered" evidence="5">
    <location>
        <begin position="499"/>
        <end position="531"/>
    </location>
</feature>
<evidence type="ECO:0000256" key="1">
    <source>
        <dbReference type="ARBA" id="ARBA00004496"/>
    </source>
</evidence>
<dbReference type="PANTHER" id="PTHR23280">
    <property type="entry name" value="4.1 G PROTEIN"/>
    <property type="match status" value="1"/>
</dbReference>
<evidence type="ECO:0000256" key="4">
    <source>
        <dbReference type="ARBA" id="ARBA00022949"/>
    </source>
</evidence>
<evidence type="ECO:0000313" key="8">
    <source>
        <dbReference type="Proteomes" id="UP000812440"/>
    </source>
</evidence>
<reference evidence="7" key="1">
    <citation type="thesis" date="2020" institute="ProQuest LLC" country="789 East Eisenhower Parkway, Ann Arbor, MI, USA">
        <title>Comparative Genomics and Chromosome Evolution.</title>
        <authorList>
            <person name="Mudd A.B."/>
        </authorList>
    </citation>
    <scope>NUCLEOTIDE SEQUENCE</scope>
    <source>
        <strain evidence="7">Female2</strain>
        <tissue evidence="7">Blood</tissue>
    </source>
</reference>
<dbReference type="EMBL" id="JAACNH010000009">
    <property type="protein sequence ID" value="KAG8432131.1"/>
    <property type="molecule type" value="Genomic_DNA"/>
</dbReference>
<dbReference type="InterPro" id="IPR011993">
    <property type="entry name" value="PH-like_dom_sf"/>
</dbReference>
<dbReference type="GO" id="GO:0005912">
    <property type="term" value="C:adherens junction"/>
    <property type="evidence" value="ECO:0007669"/>
    <property type="project" value="UniProtKB-SubCell"/>
</dbReference>
<keyword evidence="4" id="KW-0965">Cell junction</keyword>
<dbReference type="Gene3D" id="2.30.29.30">
    <property type="entry name" value="Pleckstrin-homology domain (PH domain)/Phosphotyrosine-binding domain (PTB)"/>
    <property type="match status" value="1"/>
</dbReference>
<evidence type="ECO:0000259" key="6">
    <source>
        <dbReference type="PROSITE" id="PS50057"/>
    </source>
</evidence>
<keyword evidence="8" id="KW-1185">Reference proteome</keyword>
<protein>
    <recommendedName>
        <fullName evidence="6">FERM domain-containing protein</fullName>
    </recommendedName>
</protein>
<dbReference type="SUPFAM" id="SSF50729">
    <property type="entry name" value="PH domain-like"/>
    <property type="match status" value="1"/>
</dbReference>
<evidence type="ECO:0000256" key="2">
    <source>
        <dbReference type="ARBA" id="ARBA00004536"/>
    </source>
</evidence>
<evidence type="ECO:0000313" key="7">
    <source>
        <dbReference type="EMBL" id="KAG8432131.1"/>
    </source>
</evidence>
<comment type="subcellular location">
    <subcellularLocation>
        <location evidence="2">Cell junction</location>
        <location evidence="2">Adherens junction</location>
    </subcellularLocation>
    <subcellularLocation>
        <location evidence="1">Cytoplasm</location>
    </subcellularLocation>
</comment>
<dbReference type="SMART" id="SM01196">
    <property type="entry name" value="FERM_C"/>
    <property type="match status" value="1"/>
</dbReference>
<evidence type="ECO:0000256" key="3">
    <source>
        <dbReference type="ARBA" id="ARBA00022490"/>
    </source>
</evidence>
<dbReference type="GO" id="GO:0005737">
    <property type="term" value="C:cytoplasm"/>
    <property type="evidence" value="ECO:0007669"/>
    <property type="project" value="UniProtKB-SubCell"/>
</dbReference>
<dbReference type="InterPro" id="IPR000299">
    <property type="entry name" value="FERM_domain"/>
</dbReference>
<evidence type="ECO:0000256" key="5">
    <source>
        <dbReference type="SAM" id="MobiDB-lite"/>
    </source>
</evidence>
<sequence length="531" mass="59106">MYGVDMHIVKARDGNDYQLGLTPTGVLVFEGITKIGLFFWPKITRLDFKRNNLTLVVVEDDEQGKEQEHTFVFKMDHPKACKHLWKCAVEHHAFFRLRAPVHKSSSRAGFIRLGSRFRYSGKTEYQTTKSSKPRRSSSFERRPSKRYSRRTSMMMRGPTARPDLTRFQRNPTNQIDGSQPVWPVRPSVPVGSVPASGPVLMEIENLTRSPGSGHSDKRFVGLTDSNDLLESSVDDVRIPPVKLLPLLDDVTLGFINPALEETALEKANLILVCDDVKVKWNNLEADGGNAHPVCSNVNVVMNKQDEPIKLPEKLLNNSIESSMFSSAWVSTDIKSNILKAQVEAGHKIVKDNVETETKSSAPEDSTSRNIAVKFNNNMAAPPSQEPADFLESQDLTVNFFIKNVLSDEMEISGVEYPEVPPMLTPPKETPDIKSMTEDLDHLIASLTENLIDLTEAPTKGPTNKTIGPRWLVPQSVNLSNGLLSGDSAANQIPESFPVLTNSPVTEQDPPASSTRIPERQTRQKCLLTTEL</sequence>
<dbReference type="InterPro" id="IPR014847">
    <property type="entry name" value="FA"/>
</dbReference>
<comment type="caution">
    <text evidence="7">The sequence shown here is derived from an EMBL/GenBank/DDBJ whole genome shotgun (WGS) entry which is preliminary data.</text>
</comment>
<name>A0A8T2INM2_9PIPI</name>
<feature type="region of interest" description="Disordered" evidence="5">
    <location>
        <begin position="122"/>
        <end position="184"/>
    </location>
</feature>
<dbReference type="SMART" id="SM01195">
    <property type="entry name" value="FA"/>
    <property type="match status" value="1"/>
</dbReference>
<dbReference type="Proteomes" id="UP000812440">
    <property type="component" value="Chromosome 9"/>
</dbReference>
<dbReference type="PANTHER" id="PTHR23280:SF15">
    <property type="entry name" value="BAND 4.1-LIKE PROTEIN 5"/>
    <property type="match status" value="1"/>
</dbReference>
<gene>
    <name evidence="7" type="ORF">GDO86_016676</name>
</gene>
<accession>A0A8T2INM2</accession>
<dbReference type="GO" id="GO:0031032">
    <property type="term" value="P:actomyosin structure organization"/>
    <property type="evidence" value="ECO:0007669"/>
    <property type="project" value="TreeGrafter"/>
</dbReference>
<feature type="compositionally biased region" description="Polar residues" evidence="5">
    <location>
        <begin position="167"/>
        <end position="177"/>
    </location>
</feature>
<dbReference type="OrthoDB" id="6235974at2759"/>
<dbReference type="Pfam" id="PF08736">
    <property type="entry name" value="FA"/>
    <property type="match status" value="1"/>
</dbReference>
<dbReference type="Pfam" id="PF09380">
    <property type="entry name" value="FERM_C"/>
    <property type="match status" value="1"/>
</dbReference>
<dbReference type="PROSITE" id="PS50057">
    <property type="entry name" value="FERM_3"/>
    <property type="match status" value="1"/>
</dbReference>
<proteinExistence type="predicted"/>
<organism evidence="7 8">
    <name type="scientific">Hymenochirus boettgeri</name>
    <name type="common">Congo dwarf clawed frog</name>
    <dbReference type="NCBI Taxonomy" id="247094"/>
    <lineage>
        <taxon>Eukaryota</taxon>
        <taxon>Metazoa</taxon>
        <taxon>Chordata</taxon>
        <taxon>Craniata</taxon>
        <taxon>Vertebrata</taxon>
        <taxon>Euteleostomi</taxon>
        <taxon>Amphibia</taxon>
        <taxon>Batrachia</taxon>
        <taxon>Anura</taxon>
        <taxon>Pipoidea</taxon>
        <taxon>Pipidae</taxon>
        <taxon>Pipinae</taxon>
        <taxon>Hymenochirus</taxon>
    </lineage>
</organism>
<feature type="domain" description="FERM" evidence="6">
    <location>
        <begin position="1"/>
        <end position="99"/>
    </location>
</feature>